<evidence type="ECO:0000256" key="3">
    <source>
        <dbReference type="ARBA" id="ARBA00038396"/>
    </source>
</evidence>
<feature type="region of interest" description="Disordered" evidence="4">
    <location>
        <begin position="444"/>
        <end position="486"/>
    </location>
</feature>
<name>A0ABP5KRE4_9ACTN</name>
<accession>A0ABP5KRE4</accession>
<comment type="similarity">
    <text evidence="3">Belongs to the flavin-dependent halogenase family. Bacterial tryptophan halogenase subfamily.</text>
</comment>
<dbReference type="Proteomes" id="UP001422759">
    <property type="component" value="Unassembled WGS sequence"/>
</dbReference>
<dbReference type="PRINTS" id="PR00420">
    <property type="entry name" value="RNGMNOXGNASE"/>
</dbReference>
<protein>
    <submittedName>
        <fullName evidence="5">NAD(P)/FAD-dependent oxidoreductase</fullName>
    </submittedName>
</protein>
<evidence type="ECO:0000256" key="1">
    <source>
        <dbReference type="ARBA" id="ARBA00023002"/>
    </source>
</evidence>
<dbReference type="EMBL" id="BAAANT010000006">
    <property type="protein sequence ID" value="GAA2136275.1"/>
    <property type="molecule type" value="Genomic_DNA"/>
</dbReference>
<comment type="caution">
    <text evidence="5">The sequence shown here is derived from an EMBL/GenBank/DDBJ whole genome shotgun (WGS) entry which is preliminary data.</text>
</comment>
<keyword evidence="2" id="KW-0503">Monooxygenase</keyword>
<evidence type="ECO:0000313" key="5">
    <source>
        <dbReference type="EMBL" id="GAA2136275.1"/>
    </source>
</evidence>
<dbReference type="Gene3D" id="3.30.9.100">
    <property type="match status" value="1"/>
</dbReference>
<dbReference type="PANTHER" id="PTHR43747">
    <property type="entry name" value="FAD-BINDING PROTEIN"/>
    <property type="match status" value="1"/>
</dbReference>
<dbReference type="SUPFAM" id="SSF51905">
    <property type="entry name" value="FAD/NAD(P)-binding domain"/>
    <property type="match status" value="1"/>
</dbReference>
<gene>
    <name evidence="5" type="ORF">GCM10009760_15650</name>
</gene>
<evidence type="ECO:0000256" key="2">
    <source>
        <dbReference type="ARBA" id="ARBA00023033"/>
    </source>
</evidence>
<feature type="compositionally biased region" description="Low complexity" evidence="4">
    <location>
        <begin position="456"/>
        <end position="472"/>
    </location>
</feature>
<organism evidence="5 6">
    <name type="scientific">Kitasatospora kazusensis</name>
    <dbReference type="NCBI Taxonomy" id="407974"/>
    <lineage>
        <taxon>Bacteria</taxon>
        <taxon>Bacillati</taxon>
        <taxon>Actinomycetota</taxon>
        <taxon>Actinomycetes</taxon>
        <taxon>Kitasatosporales</taxon>
        <taxon>Streptomycetaceae</taxon>
        <taxon>Kitasatospora</taxon>
    </lineage>
</organism>
<dbReference type="Pfam" id="PF04820">
    <property type="entry name" value="Trp_halogenase"/>
    <property type="match status" value="2"/>
</dbReference>
<dbReference type="Gene3D" id="3.50.50.60">
    <property type="entry name" value="FAD/NAD(P)-binding domain"/>
    <property type="match status" value="1"/>
</dbReference>
<dbReference type="PANTHER" id="PTHR43747:SF5">
    <property type="entry name" value="FAD-BINDING DOMAIN-CONTAINING PROTEIN"/>
    <property type="match status" value="1"/>
</dbReference>
<dbReference type="InterPro" id="IPR050816">
    <property type="entry name" value="Flavin-dep_Halogenase_NPB"/>
</dbReference>
<reference evidence="6" key="1">
    <citation type="journal article" date="2019" name="Int. J. Syst. Evol. Microbiol.">
        <title>The Global Catalogue of Microorganisms (GCM) 10K type strain sequencing project: providing services to taxonomists for standard genome sequencing and annotation.</title>
        <authorList>
            <consortium name="The Broad Institute Genomics Platform"/>
            <consortium name="The Broad Institute Genome Sequencing Center for Infectious Disease"/>
            <person name="Wu L."/>
            <person name="Ma J."/>
        </authorList>
    </citation>
    <scope>NUCLEOTIDE SEQUENCE [LARGE SCALE GENOMIC DNA]</scope>
    <source>
        <strain evidence="6">JCM 14560</strain>
    </source>
</reference>
<evidence type="ECO:0000313" key="6">
    <source>
        <dbReference type="Proteomes" id="UP001422759"/>
    </source>
</evidence>
<dbReference type="InterPro" id="IPR006905">
    <property type="entry name" value="Flavin_halogenase"/>
</dbReference>
<evidence type="ECO:0000256" key="4">
    <source>
        <dbReference type="SAM" id="MobiDB-lite"/>
    </source>
</evidence>
<keyword evidence="1" id="KW-0560">Oxidoreductase</keyword>
<proteinExistence type="inferred from homology"/>
<sequence length="486" mass="52941">MKVLVIGGGPAGSLTAALLARAGIDVLLLEKEVFPRYHIGEALASSCRSILELAGAARKVDEFGFVSKHGGLFRWGAEKDWSADWTELFGDEVRSWSVDRSEFDHLLLKNAAEQGARVVEGAAVKQVVFEDGRPVAAEWVCQADPAEPRRTTFDFVVDASGRAGVLTARHFRNRTKHEVFRNVAIWSYWDGEELLPDTPQGGSNIISSPDGWYWVIPLRGGRRSVGFVMHESAFRERRPCYDSPDDLLAALVDESDTVRSLLRGDTRLAKARVEQDYSYVSASFCGPGYFAAGDAACFLDPLLSSGVHLASYSALLAAASITAVVDGEVTEQEAAAFYESLYRNAYTRMLAMVSRMYDQYQGQANYFWLAQRLTGTPAAEAVRPNAAFVEIVAGISDLFDAEHGKRAEHGGAGPDDTAEEAPLDLVEIMPKDLYDDDSRLRLVTSPRLGLRREEPAAAGGAARPPRPATAAESARDTQGADLTATR</sequence>
<keyword evidence="6" id="KW-1185">Reference proteome</keyword>
<dbReference type="InterPro" id="IPR036188">
    <property type="entry name" value="FAD/NAD-bd_sf"/>
</dbReference>